<accession>A0A2G8KMZ6</accession>
<evidence type="ECO:0000259" key="3">
    <source>
        <dbReference type="Pfam" id="PF14675"/>
    </source>
</evidence>
<evidence type="ECO:0000259" key="4">
    <source>
        <dbReference type="Pfam" id="PF14676"/>
    </source>
</evidence>
<keyword evidence="1" id="KW-0175">Coiled coil</keyword>
<dbReference type="OrthoDB" id="195089at2759"/>
<dbReference type="InterPro" id="IPR029310">
    <property type="entry name" value="FANCI_HD1"/>
</dbReference>
<name>A0A2G8KMZ6_STIJA</name>
<feature type="domain" description="FANCI solenoid 1" evidence="3">
    <location>
        <begin position="60"/>
        <end position="274"/>
    </location>
</feature>
<dbReference type="InterPro" id="IPR029308">
    <property type="entry name" value="FANCI_S1"/>
</dbReference>
<dbReference type="InterPro" id="IPR016024">
    <property type="entry name" value="ARM-type_fold"/>
</dbReference>
<feature type="region of interest" description="Disordered" evidence="2">
    <location>
        <begin position="608"/>
        <end position="634"/>
    </location>
</feature>
<comment type="caution">
    <text evidence="9">The sequence shown here is derived from an EMBL/GenBank/DDBJ whole genome shotgun (WGS) entry which is preliminary data.</text>
</comment>
<gene>
    <name evidence="9" type="ORF">BSL78_13770</name>
</gene>
<dbReference type="Pfam" id="PF14675">
    <property type="entry name" value="FANCI_S1"/>
    <property type="match status" value="1"/>
</dbReference>
<feature type="domain" description="FANCI solenoid 4" evidence="6">
    <location>
        <begin position="1047"/>
        <end position="1313"/>
    </location>
</feature>
<evidence type="ECO:0000313" key="9">
    <source>
        <dbReference type="EMBL" id="PIK49347.1"/>
    </source>
</evidence>
<dbReference type="InterPro" id="IPR029314">
    <property type="entry name" value="FANCI_S4"/>
</dbReference>
<sequence length="1352" mass="151724">MEKKIIQLYDADQKDKLQDIIKELTEDQISEMLNGYAGTDSSDGASLLNGLFAGVTTSEKKDLIYKVTFKIIRDGIPTGMLAGELSGTLMVQTDLVSSSTLIESVDCFTEALTSKDDVGQRTFDVLPKILENLASKKSISHENNHMTGVEFKRHILNKLCSGRWESHHAVPLVTMFKDIEMSEEEVSFVIDKILRMLEKVDLQVLPGVICQLLILACKCPKKNTLYEICSCLASLDEKYRDLEEVETDGVIASDTSETFRQTVATIVTHITFVVEYEQTQEFLKILKAGQQSNHKLILSPFVFSLALALAHSFNRLEEPILDVLKTTIFRSFRDAEKIKKCQWMSGLVPEPCDVTTFLCELAQRDFSKTGLEQVGYRMVQLAFLLMESYGPKTGPFGKIPGRPVSSDGANQQTCNLAIRILKHLFEGSESFQLGILERTLSNFLINMSGISTHYVDLFHALVQTAPLTILSNLGKLSNTLDYLSMFQIQTSEGILNALTPLMKINVNLKDSLMLILRKAMFGRQLESRKIAVLGYMKILRHFQVLGSLPMSQPWSQGYVSLSSQFVFHIERLFKYFSNVSHQRNHSGRGPQRRTPTTRQLHCARVYRNPMEPQQVSDPTGRGPKDTLSGSVWSSTSQLQTPGAVLMLLVKQLDIYVDPDEDAEPPMRLEPTIVTQGEKVDIVEPLGDLIQSLVHCTMRAKKVRTARAADMIDDVDEEEEDGDTLEEAVEEATAKLTSLRNRLVKSEMEDFRLDKSADFSTTSTVGKNNTYLALQLQHVFDAILEFTLTEDALSMEAADQILKLFAQRSQLQSIMMDKGNQGNSKNTKSSKKSVPSQISFHCLSHFSNCLFVSSSLDKLRAIRDGTEDALIGTKERLFQAVCVLARVFLDQINTSLYGKTQVVGKQKATSTLAIEGLELATIIICDQFKMKISDYLQELEPSIVDQHQISPHNSIHIFMKKLQRMFIDILTTESDDRVISLKDSVSFCGIFGALAKELDVDSEQFTQMHSWTTKVCSDHTIDDPVLAKRLLSLQWDLTICVKSGGSLIRSMSQDLHSQVGDIDQEVEVEDKTHFAIVNNKTSHQCILLVLSWSDYLVDKIVWLLNQKTASNSGLPRNEKVSGDEENEDLEKFEKVICHQLGFLLNSFHELTQTAVPVGLPLSNTVKSLVKLYDVLTIFCKYFLSLYVGHTGHFSERYEKLVKLSGTQLTQSIYPFITYVQTTQAEKLSSIPKQKSKKKGTKASGKTGGGDSAFLMKGKAGVVMREGKLIPNLIYAIENYEKFVIRLAKKSKTNLLQDFKLSTCRDFRINSAAVEAAFNESGSESEQNSDGEDNEDQDNEDQENQQPKTKKRKK</sequence>
<dbReference type="GO" id="GO:0070182">
    <property type="term" value="F:DNA polymerase binding"/>
    <property type="evidence" value="ECO:0007669"/>
    <property type="project" value="TreeGrafter"/>
</dbReference>
<evidence type="ECO:0000259" key="7">
    <source>
        <dbReference type="Pfam" id="PF14679"/>
    </source>
</evidence>
<dbReference type="Pfam" id="PF14678">
    <property type="entry name" value="FANCI_S4"/>
    <property type="match status" value="1"/>
</dbReference>
<feature type="domain" description="FANCI solenoid 3" evidence="5">
    <location>
        <begin position="851"/>
        <end position="1032"/>
    </location>
</feature>
<feature type="coiled-coil region" evidence="1">
    <location>
        <begin position="707"/>
        <end position="748"/>
    </location>
</feature>
<dbReference type="PANTHER" id="PTHR21818">
    <property type="entry name" value="BC025462 PROTEIN"/>
    <property type="match status" value="1"/>
</dbReference>
<dbReference type="GO" id="GO:0006281">
    <property type="term" value="P:DNA repair"/>
    <property type="evidence" value="ECO:0007669"/>
    <property type="project" value="InterPro"/>
</dbReference>
<feature type="compositionally biased region" description="Acidic residues" evidence="2">
    <location>
        <begin position="1325"/>
        <end position="1341"/>
    </location>
</feature>
<evidence type="ECO:0000313" key="10">
    <source>
        <dbReference type="Proteomes" id="UP000230750"/>
    </source>
</evidence>
<evidence type="ECO:0000259" key="8">
    <source>
        <dbReference type="Pfam" id="PF14680"/>
    </source>
</evidence>
<dbReference type="SUPFAM" id="SSF48371">
    <property type="entry name" value="ARM repeat"/>
    <property type="match status" value="1"/>
</dbReference>
<feature type="domain" description="FANCI helical" evidence="8">
    <location>
        <begin position="642"/>
        <end position="814"/>
    </location>
</feature>
<dbReference type="Proteomes" id="UP000230750">
    <property type="component" value="Unassembled WGS sequence"/>
</dbReference>
<dbReference type="InterPro" id="IPR029313">
    <property type="entry name" value="FANCI_S3"/>
</dbReference>
<dbReference type="InterPro" id="IPR029312">
    <property type="entry name" value="FANCI_HD2"/>
</dbReference>
<evidence type="ECO:0000259" key="5">
    <source>
        <dbReference type="Pfam" id="PF14677"/>
    </source>
</evidence>
<feature type="domain" description="FANCI helical" evidence="7">
    <location>
        <begin position="279"/>
        <end position="359"/>
    </location>
</feature>
<dbReference type="Pfam" id="PF14676">
    <property type="entry name" value="FANCI_S2"/>
    <property type="match status" value="1"/>
</dbReference>
<dbReference type="EMBL" id="MRZV01000470">
    <property type="protein sequence ID" value="PIK49347.1"/>
    <property type="molecule type" value="Genomic_DNA"/>
</dbReference>
<organism evidence="9 10">
    <name type="scientific">Stichopus japonicus</name>
    <name type="common">Sea cucumber</name>
    <dbReference type="NCBI Taxonomy" id="307972"/>
    <lineage>
        <taxon>Eukaryota</taxon>
        <taxon>Metazoa</taxon>
        <taxon>Echinodermata</taxon>
        <taxon>Eleutherozoa</taxon>
        <taxon>Echinozoa</taxon>
        <taxon>Holothuroidea</taxon>
        <taxon>Aspidochirotacea</taxon>
        <taxon>Aspidochirotida</taxon>
        <taxon>Stichopodidae</taxon>
        <taxon>Apostichopus</taxon>
    </lineage>
</organism>
<dbReference type="InterPro" id="IPR029315">
    <property type="entry name" value="FANCI_S2"/>
</dbReference>
<dbReference type="STRING" id="307972.A0A2G8KMZ6"/>
<evidence type="ECO:0000259" key="6">
    <source>
        <dbReference type="Pfam" id="PF14678"/>
    </source>
</evidence>
<dbReference type="Pfam" id="PF14680">
    <property type="entry name" value="FANCI_HD2"/>
    <property type="match status" value="1"/>
</dbReference>
<dbReference type="Pfam" id="PF14679">
    <property type="entry name" value="FANCI_HD1"/>
    <property type="match status" value="1"/>
</dbReference>
<keyword evidence="10" id="KW-1185">Reference proteome</keyword>
<evidence type="ECO:0000256" key="1">
    <source>
        <dbReference type="SAM" id="Coils"/>
    </source>
</evidence>
<feature type="region of interest" description="Disordered" evidence="2">
    <location>
        <begin position="1315"/>
        <end position="1352"/>
    </location>
</feature>
<evidence type="ECO:0000256" key="2">
    <source>
        <dbReference type="SAM" id="MobiDB-lite"/>
    </source>
</evidence>
<feature type="domain" description="FANCI solenoid 2" evidence="4">
    <location>
        <begin position="378"/>
        <end position="535"/>
    </location>
</feature>
<proteinExistence type="predicted"/>
<dbReference type="Pfam" id="PF14677">
    <property type="entry name" value="FANCI_S3"/>
    <property type="match status" value="1"/>
</dbReference>
<dbReference type="InterPro" id="IPR026171">
    <property type="entry name" value="FANCI"/>
</dbReference>
<dbReference type="PANTHER" id="PTHR21818:SF0">
    <property type="entry name" value="FANCONI ANEMIA GROUP I PROTEIN"/>
    <property type="match status" value="1"/>
</dbReference>
<protein>
    <submittedName>
        <fullName evidence="9">Putative Fanconi anemia group I protein</fullName>
    </submittedName>
</protein>
<reference evidence="9 10" key="1">
    <citation type="journal article" date="2017" name="PLoS Biol.">
        <title>The sea cucumber genome provides insights into morphological evolution and visceral regeneration.</title>
        <authorList>
            <person name="Zhang X."/>
            <person name="Sun L."/>
            <person name="Yuan J."/>
            <person name="Sun Y."/>
            <person name="Gao Y."/>
            <person name="Zhang L."/>
            <person name="Li S."/>
            <person name="Dai H."/>
            <person name="Hamel J.F."/>
            <person name="Liu C."/>
            <person name="Yu Y."/>
            <person name="Liu S."/>
            <person name="Lin W."/>
            <person name="Guo K."/>
            <person name="Jin S."/>
            <person name="Xu P."/>
            <person name="Storey K.B."/>
            <person name="Huan P."/>
            <person name="Zhang T."/>
            <person name="Zhou Y."/>
            <person name="Zhang J."/>
            <person name="Lin C."/>
            <person name="Li X."/>
            <person name="Xing L."/>
            <person name="Huo D."/>
            <person name="Sun M."/>
            <person name="Wang L."/>
            <person name="Mercier A."/>
            <person name="Li F."/>
            <person name="Yang H."/>
            <person name="Xiang J."/>
        </authorList>
    </citation>
    <scope>NUCLEOTIDE SEQUENCE [LARGE SCALE GENOMIC DNA]</scope>
    <source>
        <strain evidence="9">Shaxun</strain>
        <tissue evidence="9">Muscle</tissue>
    </source>
</reference>